<proteinExistence type="predicted"/>
<organism evidence="1 2">
    <name type="scientific">Chitinophaga pinensis (strain ATCC 43595 / DSM 2588 / LMG 13176 / NBRC 15968 / NCIMB 11800 / UQM 2034)</name>
    <dbReference type="NCBI Taxonomy" id="485918"/>
    <lineage>
        <taxon>Bacteria</taxon>
        <taxon>Pseudomonadati</taxon>
        <taxon>Bacteroidota</taxon>
        <taxon>Chitinophagia</taxon>
        <taxon>Chitinophagales</taxon>
        <taxon>Chitinophagaceae</taxon>
        <taxon>Chitinophaga</taxon>
    </lineage>
</organism>
<dbReference type="PROSITE" id="PS51257">
    <property type="entry name" value="PROKAR_LIPOPROTEIN"/>
    <property type="match status" value="1"/>
</dbReference>
<dbReference type="KEGG" id="cpi:Cpin_4833"/>
<dbReference type="OrthoDB" id="701285at2"/>
<accession>A0A979G7W8</accession>
<dbReference type="Proteomes" id="UP000002215">
    <property type="component" value="Chromosome"/>
</dbReference>
<gene>
    <name evidence="1" type="ordered locus">Cpin_4833</name>
</gene>
<sequence length="365" mass="40233">MNIYKSIRGLLLVGLAIVLFSACGKEDPIVDMGYLPPATLPDSVTVTYGTVKTLNLPDEYKSQPYVNFRLDFTGNTNLKVNTSDSLHTLLAKAIVVDAKEKHIRIDAGKLYPNSNRSELTGVRLPDTYKVRLVAESLTGLKPVRADFTLKVMPAALGIKELSATDPIPYGYSLYSAEGASYTIDYLGLDKAGTNLELHQNGFPDGHVTLQGDKVVLDQYAGDEDRKYEWTYDLVANLQKDGYRVAYKQFRTVILPQPKFIYGIYYPEFDLTIVQNRVVMGLGNAYMSPAPVFNPEKYKGSFRILSIAYGSAPFADTDKLFSVDASTGQVRAAANSSLSAGEYKMTVEVTTTIGIKLTTTFTLVME</sequence>
<dbReference type="EMBL" id="CP001699">
    <property type="protein sequence ID" value="ACU62267.1"/>
    <property type="molecule type" value="Genomic_DNA"/>
</dbReference>
<reference evidence="1 2" key="2">
    <citation type="journal article" date="2010" name="Stand. Genomic Sci.">
        <title>Complete genome sequence of Chitinophaga pinensis type strain (UQM 2034).</title>
        <authorList>
            <person name="Glavina Del Rio T."/>
            <person name="Abt B."/>
            <person name="Spring S."/>
            <person name="Lapidus A."/>
            <person name="Nolan M."/>
            <person name="Tice H."/>
            <person name="Copeland A."/>
            <person name="Cheng J.F."/>
            <person name="Chen F."/>
            <person name="Bruce D."/>
            <person name="Goodwin L."/>
            <person name="Pitluck S."/>
            <person name="Ivanova N."/>
            <person name="Mavromatis K."/>
            <person name="Mikhailova N."/>
            <person name="Pati A."/>
            <person name="Chen A."/>
            <person name="Palaniappan K."/>
            <person name="Land M."/>
            <person name="Hauser L."/>
            <person name="Chang Y.J."/>
            <person name="Jeffries C.D."/>
            <person name="Chain P."/>
            <person name="Saunders E."/>
            <person name="Detter J.C."/>
            <person name="Brettin T."/>
            <person name="Rohde M."/>
            <person name="Goker M."/>
            <person name="Bristow J."/>
            <person name="Eisen J.A."/>
            <person name="Markowitz V."/>
            <person name="Hugenholtz P."/>
            <person name="Kyrpides N.C."/>
            <person name="Klenk H.P."/>
            <person name="Lucas S."/>
        </authorList>
    </citation>
    <scope>NUCLEOTIDE SEQUENCE [LARGE SCALE GENOMIC DNA]</scope>
    <source>
        <strain evidence="2">ATCC 43595 / DSM 2588 / LMG 13176 / NBRC 15968 / NCIMB 11800 / UQM 2034</strain>
    </source>
</reference>
<reference evidence="2" key="1">
    <citation type="submission" date="2009-08" db="EMBL/GenBank/DDBJ databases">
        <title>The complete genome of Chitinophaga pinensis DSM 2588.</title>
        <authorList>
            <consortium name="US DOE Joint Genome Institute (JGI-PGF)"/>
            <person name="Lucas S."/>
            <person name="Copeland A."/>
            <person name="Lapidus A."/>
            <person name="Glavina del Rio T."/>
            <person name="Dalin E."/>
            <person name="Tice H."/>
            <person name="Bruce D."/>
            <person name="Goodwin L."/>
            <person name="Pitluck S."/>
            <person name="Kyrpides N."/>
            <person name="Mavromatis K."/>
            <person name="Ivanova N."/>
            <person name="Mikhailova N."/>
            <person name="Sims D."/>
            <person name="Meinche L."/>
            <person name="Brettin T."/>
            <person name="Detter J.C."/>
            <person name="Han C."/>
            <person name="Larimer F."/>
            <person name="Land M."/>
            <person name="Hauser L."/>
            <person name="Markowitz V."/>
            <person name="Cheng J.-F."/>
            <person name="Hugenholtz P."/>
            <person name="Woyke T."/>
            <person name="Wu D."/>
            <person name="Spring S."/>
            <person name="Klenk H.-P."/>
            <person name="Eisen J.A."/>
        </authorList>
    </citation>
    <scope>NUCLEOTIDE SEQUENCE [LARGE SCALE GENOMIC DNA]</scope>
    <source>
        <strain evidence="2">ATCC 43595 / DSM 2588 / LMG 13176 / NBRC 15968 / NCIMB 11800 / UQM 2034</strain>
    </source>
</reference>
<evidence type="ECO:0000313" key="1">
    <source>
        <dbReference type="EMBL" id="ACU62267.1"/>
    </source>
</evidence>
<dbReference type="AlphaFoldDB" id="A0A979G7W8"/>
<protein>
    <submittedName>
        <fullName evidence="1">Uncharacterized protein</fullName>
    </submittedName>
</protein>
<dbReference type="RefSeq" id="WP_012792435.1">
    <property type="nucleotide sequence ID" value="NC_013132.1"/>
</dbReference>
<dbReference type="Gene3D" id="2.60.40.2710">
    <property type="match status" value="1"/>
</dbReference>
<evidence type="ECO:0000313" key="2">
    <source>
        <dbReference type="Proteomes" id="UP000002215"/>
    </source>
</evidence>
<name>A0A979G7W8_CHIPD</name>